<dbReference type="PATRIC" id="fig|35806.4.peg.3695"/>
<dbReference type="EMBL" id="AP014800">
    <property type="protein sequence ID" value="BAQ70730.1"/>
    <property type="molecule type" value="Genomic_DNA"/>
</dbReference>
<feature type="domain" description="Flagellar hook-length control protein-like C-terminal" evidence="2">
    <location>
        <begin position="451"/>
        <end position="520"/>
    </location>
</feature>
<feature type="region of interest" description="Disordered" evidence="1">
    <location>
        <begin position="1"/>
        <end position="379"/>
    </location>
</feature>
<feature type="compositionally biased region" description="Polar residues" evidence="1">
    <location>
        <begin position="403"/>
        <end position="419"/>
    </location>
</feature>
<feature type="compositionally biased region" description="Polar residues" evidence="1">
    <location>
        <begin position="174"/>
        <end position="188"/>
    </location>
</feature>
<dbReference type="Gene3D" id="3.30.750.140">
    <property type="match status" value="1"/>
</dbReference>
<name>A0A0D6B7E9_RHOSU</name>
<protein>
    <submittedName>
        <fullName evidence="3">Flagellar hook-length control protein</fullName>
    </submittedName>
</protein>
<evidence type="ECO:0000256" key="1">
    <source>
        <dbReference type="SAM" id="MobiDB-lite"/>
    </source>
</evidence>
<evidence type="ECO:0000313" key="4">
    <source>
        <dbReference type="Proteomes" id="UP000064912"/>
    </source>
</evidence>
<dbReference type="CDD" id="cd17470">
    <property type="entry name" value="T3SS_Flik_C"/>
    <property type="match status" value="1"/>
</dbReference>
<dbReference type="KEGG" id="rsu:NHU_03598"/>
<feature type="region of interest" description="Disordered" evidence="1">
    <location>
        <begin position="392"/>
        <end position="434"/>
    </location>
</feature>
<organism evidence="3 4">
    <name type="scientific">Rhodovulum sulfidophilum</name>
    <name type="common">Rhodobacter sulfidophilus</name>
    <dbReference type="NCBI Taxonomy" id="35806"/>
    <lineage>
        <taxon>Bacteria</taxon>
        <taxon>Pseudomonadati</taxon>
        <taxon>Pseudomonadota</taxon>
        <taxon>Alphaproteobacteria</taxon>
        <taxon>Rhodobacterales</taxon>
        <taxon>Paracoccaceae</taxon>
        <taxon>Rhodovulum</taxon>
    </lineage>
</organism>
<evidence type="ECO:0000259" key="2">
    <source>
        <dbReference type="Pfam" id="PF02120"/>
    </source>
</evidence>
<gene>
    <name evidence="3" type="ORF">NHU_03598</name>
</gene>
<feature type="compositionally biased region" description="Low complexity" evidence="1">
    <location>
        <begin position="316"/>
        <end position="336"/>
    </location>
</feature>
<feature type="compositionally biased region" description="Basic and acidic residues" evidence="1">
    <location>
        <begin position="33"/>
        <end position="60"/>
    </location>
</feature>
<proteinExistence type="predicted"/>
<feature type="compositionally biased region" description="Low complexity" evidence="1">
    <location>
        <begin position="356"/>
        <end position="379"/>
    </location>
</feature>
<feature type="compositionally biased region" description="Low complexity" evidence="1">
    <location>
        <begin position="198"/>
        <end position="215"/>
    </location>
</feature>
<keyword evidence="3" id="KW-0969">Cilium</keyword>
<dbReference type="Pfam" id="PF02120">
    <property type="entry name" value="Flg_hook"/>
    <property type="match status" value="1"/>
</dbReference>
<sequence length="564" mass="56663">MQVPFPIDTFGASASSRPDRPASTAGAADPDGSDFRSAFDETRPSDLNETAREAARRDTTKTSAASDRAEETPSSAPPGARKNSEDRAEEVDETAETKAGSDTVKNDPADASDAIIAELPAMAGFSTTPQPGTAAATKTQALPTETAAAGAGTTAASADSDMARTTSVPLTADPRQQSLESQPNSALPASSPVPDARTAIATGGTTAQQTAAQQAEDTGPQSDIAPSGSKDAKAAAASSSTAAAQANAAPLLSGTSTEALQAGNKEGAALNSATPKDSTTNRSSPEIADAPPEAVALKEGSTGQTASRQGDGMLQGREAAQGQAVAVAARAIASDDPASDPKGDQKGHASTHRENTSATPTAPTAPHAMAAQPDSAASAPPIAGAAIDIQTAIDGPRGDPTAATDSGASERSGSDQIRGSETARHTAAPALADTPRTAIRQIAESLHRASDGSVHLTLSPEELGRVRLSLTPGDHGITVNISADRADTLDLMRRHGDTLANAMRDLGYGEVVLDFTGRQNNAPGQGRGFAAAGPAPNEEGTETGLLSANKTSPRTAGGSLDLRL</sequence>
<feature type="compositionally biased region" description="Polar residues" evidence="1">
    <location>
        <begin position="271"/>
        <end position="284"/>
    </location>
</feature>
<feature type="region of interest" description="Disordered" evidence="1">
    <location>
        <begin position="523"/>
        <end position="564"/>
    </location>
</feature>
<dbReference type="Proteomes" id="UP000064912">
    <property type="component" value="Chromosome"/>
</dbReference>
<accession>A0A0D6B7E9</accession>
<dbReference type="InterPro" id="IPR038610">
    <property type="entry name" value="FliK-like_C_sf"/>
</dbReference>
<reference evidence="3 4" key="1">
    <citation type="submission" date="2015-02" db="EMBL/GenBank/DDBJ databases">
        <title>Genome sequene of Rhodovulum sulfidophilum DSM 2351.</title>
        <authorList>
            <person name="Nagao N."/>
        </authorList>
    </citation>
    <scope>NUCLEOTIDE SEQUENCE [LARGE SCALE GENOMIC DNA]</scope>
    <source>
        <strain evidence="3 4">DSM 2351</strain>
    </source>
</reference>
<dbReference type="AlphaFoldDB" id="A0A0D6B7E9"/>
<feature type="compositionally biased region" description="Low complexity" evidence="1">
    <location>
        <begin position="12"/>
        <end position="25"/>
    </location>
</feature>
<evidence type="ECO:0000313" key="3">
    <source>
        <dbReference type="EMBL" id="BAQ70730.1"/>
    </source>
</evidence>
<feature type="compositionally biased region" description="Basic and acidic residues" evidence="1">
    <location>
        <begin position="339"/>
        <end position="355"/>
    </location>
</feature>
<dbReference type="InterPro" id="IPR021136">
    <property type="entry name" value="Flagellar_hook_control-like_C"/>
</dbReference>
<feature type="compositionally biased region" description="Polar residues" evidence="1">
    <location>
        <begin position="544"/>
        <end position="554"/>
    </location>
</feature>
<feature type="compositionally biased region" description="Low complexity" evidence="1">
    <location>
        <begin position="225"/>
        <end position="249"/>
    </location>
</feature>
<keyword evidence="3" id="KW-0966">Cell projection</keyword>
<feature type="compositionally biased region" description="Low complexity" evidence="1">
    <location>
        <begin position="144"/>
        <end position="166"/>
    </location>
</feature>
<dbReference type="eggNOG" id="COG3144">
    <property type="taxonomic scope" value="Bacteria"/>
</dbReference>
<keyword evidence="3" id="KW-0282">Flagellum</keyword>
<feature type="compositionally biased region" description="Polar residues" evidence="1">
    <location>
        <begin position="125"/>
        <end position="143"/>
    </location>
</feature>